<proteinExistence type="predicted"/>
<evidence type="ECO:0000313" key="1">
    <source>
        <dbReference type="EMBL" id="ABM75441.1"/>
    </source>
</evidence>
<dbReference type="RefSeq" id="WP_011823586.1">
    <property type="nucleotide sequence ID" value="NC_008819.1"/>
</dbReference>
<name>A2C1T1_PROM1</name>
<gene>
    <name evidence="1" type="ordered locus">NATL1_08831</name>
</gene>
<dbReference type="HOGENOM" id="CLU_2635200_0_0_3"/>
<accession>A2C1T1</accession>
<dbReference type="Proteomes" id="UP000002592">
    <property type="component" value="Chromosome"/>
</dbReference>
<organism evidence="1 2">
    <name type="scientific">Prochlorococcus marinus (strain NATL1A)</name>
    <dbReference type="NCBI Taxonomy" id="167555"/>
    <lineage>
        <taxon>Bacteria</taxon>
        <taxon>Bacillati</taxon>
        <taxon>Cyanobacteriota</taxon>
        <taxon>Cyanophyceae</taxon>
        <taxon>Synechococcales</taxon>
        <taxon>Prochlorococcaceae</taxon>
        <taxon>Prochlorococcus</taxon>
    </lineage>
</organism>
<protein>
    <submittedName>
        <fullName evidence="1">Uncharacterized protein</fullName>
    </submittedName>
</protein>
<dbReference type="KEGG" id="pme:NATL1_08831"/>
<dbReference type="EMBL" id="CP000553">
    <property type="protein sequence ID" value="ABM75441.1"/>
    <property type="molecule type" value="Genomic_DNA"/>
</dbReference>
<evidence type="ECO:0000313" key="2">
    <source>
        <dbReference type="Proteomes" id="UP000002592"/>
    </source>
</evidence>
<sequence>MSLGTQLNINIDSDLMKQIKKNAVQSEMSIGSYVNILLKCYLTNKDLEGHNEIKMERLDKIESKLILINNYLDKFKI</sequence>
<reference evidence="2" key="1">
    <citation type="journal article" date="2007" name="PLoS Genet.">
        <title>Patterns and implications of gene gain and loss in the evolution of Prochlorococcus.</title>
        <authorList>
            <person name="Kettler G.C."/>
            <person name="Martiny A.C."/>
            <person name="Huang K."/>
            <person name="Zucker J."/>
            <person name="Coleman M.L."/>
            <person name="Rodrigue S."/>
            <person name="Chen F."/>
            <person name="Lapidus A."/>
            <person name="Ferriera S."/>
            <person name="Johnson J."/>
            <person name="Steglich C."/>
            <person name="Church G.M."/>
            <person name="Richardson P."/>
            <person name="Chisholm S.W."/>
        </authorList>
    </citation>
    <scope>NUCLEOTIDE SEQUENCE [LARGE SCALE GENOMIC DNA]</scope>
    <source>
        <strain evidence="2">NATL1A</strain>
    </source>
</reference>
<dbReference type="AlphaFoldDB" id="A2C1T1"/>